<evidence type="ECO:0000313" key="2">
    <source>
        <dbReference type="EMBL" id="SKA73486.1"/>
    </source>
</evidence>
<feature type="domain" description="Transposase IS200-like" evidence="1">
    <location>
        <begin position="16"/>
        <end position="157"/>
    </location>
</feature>
<dbReference type="RefSeq" id="WP_078783180.1">
    <property type="nucleotide sequence ID" value="NZ_CAKVTM010000003.1"/>
</dbReference>
<evidence type="ECO:0000259" key="1">
    <source>
        <dbReference type="SMART" id="SM01321"/>
    </source>
</evidence>
<evidence type="ECO:0000313" key="3">
    <source>
        <dbReference type="Proteomes" id="UP000190286"/>
    </source>
</evidence>
<dbReference type="InterPro" id="IPR052715">
    <property type="entry name" value="RAYT_transposase"/>
</dbReference>
<reference evidence="2 3" key="1">
    <citation type="submission" date="2017-02" db="EMBL/GenBank/DDBJ databases">
        <authorList>
            <person name="Peterson S.W."/>
        </authorList>
    </citation>
    <scope>NUCLEOTIDE SEQUENCE [LARGE SCALE GENOMIC DNA]</scope>
    <source>
        <strain evidence="2 3">ATCC 27749</strain>
    </source>
</reference>
<dbReference type="GeneID" id="93336661"/>
<dbReference type="GO" id="GO:0043565">
    <property type="term" value="F:sequence-specific DNA binding"/>
    <property type="evidence" value="ECO:0007669"/>
    <property type="project" value="TreeGrafter"/>
</dbReference>
<protein>
    <submittedName>
        <fullName evidence="2">REP element-mobilizing transposase RayT</fullName>
    </submittedName>
</protein>
<proteinExistence type="predicted"/>
<dbReference type="InterPro" id="IPR002686">
    <property type="entry name" value="Transposase_17"/>
</dbReference>
<sequence>MEPKRKINRLTEYDYAQSGAYFITICTHGRQKILWDSNTFTEVEDVGASIARPQHPPALSEAGKIVEQCIFEIPTHYPHISVEKYAVMPNHVHLLLLVQNGQGGRPMVAPTVSTVIQQFKGVVSKRLSHPIWQKSFHDHIVRTEQGYSQIWQYIDTNPQLWHKDCFYEEPSHEP</sequence>
<dbReference type="AlphaFoldDB" id="A0A1T4W890"/>
<organism evidence="2 3">
    <name type="scientific">Gemmiger formicilis</name>
    <dbReference type="NCBI Taxonomy" id="745368"/>
    <lineage>
        <taxon>Bacteria</taxon>
        <taxon>Bacillati</taxon>
        <taxon>Bacillota</taxon>
        <taxon>Clostridia</taxon>
        <taxon>Eubacteriales</taxon>
        <taxon>Gemmiger</taxon>
    </lineage>
</organism>
<keyword evidence="3" id="KW-1185">Reference proteome</keyword>
<dbReference type="Gene3D" id="3.30.70.1290">
    <property type="entry name" value="Transposase IS200-like"/>
    <property type="match status" value="1"/>
</dbReference>
<dbReference type="PANTHER" id="PTHR36966:SF1">
    <property type="entry name" value="REP-ASSOCIATED TYROSINE TRANSPOSASE"/>
    <property type="match status" value="1"/>
</dbReference>
<dbReference type="SUPFAM" id="SSF143422">
    <property type="entry name" value="Transposase IS200-like"/>
    <property type="match status" value="1"/>
</dbReference>
<dbReference type="GO" id="GO:0004803">
    <property type="term" value="F:transposase activity"/>
    <property type="evidence" value="ECO:0007669"/>
    <property type="project" value="InterPro"/>
</dbReference>
<accession>A0A1T4W890</accession>
<dbReference type="Proteomes" id="UP000190286">
    <property type="component" value="Unassembled WGS sequence"/>
</dbReference>
<dbReference type="STRING" id="745368.SAMN02745178_00161"/>
<gene>
    <name evidence="2" type="ORF">SAMN02745178_00161</name>
</gene>
<dbReference type="InterPro" id="IPR036515">
    <property type="entry name" value="Transposase_17_sf"/>
</dbReference>
<dbReference type="SMART" id="SM01321">
    <property type="entry name" value="Y1_Tnp"/>
    <property type="match status" value="1"/>
</dbReference>
<dbReference type="GO" id="GO:0006313">
    <property type="term" value="P:DNA transposition"/>
    <property type="evidence" value="ECO:0007669"/>
    <property type="project" value="InterPro"/>
</dbReference>
<dbReference type="PANTHER" id="PTHR36966">
    <property type="entry name" value="REP-ASSOCIATED TYROSINE TRANSPOSASE"/>
    <property type="match status" value="1"/>
</dbReference>
<dbReference type="OrthoDB" id="9794403at2"/>
<name>A0A1T4W890_9FIRM</name>
<dbReference type="EMBL" id="FUYF01000001">
    <property type="protein sequence ID" value="SKA73486.1"/>
    <property type="molecule type" value="Genomic_DNA"/>
</dbReference>